<feature type="transmembrane region" description="Helical" evidence="6">
    <location>
        <begin position="467"/>
        <end position="485"/>
    </location>
</feature>
<feature type="domain" description="Type II secretion system protein GspF" evidence="7">
    <location>
        <begin position="60"/>
        <end position="186"/>
    </location>
</feature>
<dbReference type="InterPro" id="IPR018076">
    <property type="entry name" value="T2SS_GspF_dom"/>
</dbReference>
<keyword evidence="3 6" id="KW-0812">Transmembrane</keyword>
<feature type="transmembrane region" description="Helical" evidence="6">
    <location>
        <begin position="425"/>
        <end position="447"/>
    </location>
</feature>
<dbReference type="AlphaFoldDB" id="A0A3S3RMP8"/>
<sequence length="535" mass="60275">MAAAETREIPMWMPQKTQEELQKIEVKKAKERYKFSLRDQLQTLLYARTNKRIWHTMPFFLMHMLSIAYADISSLQLVRSSSQTRYAHISNLMKRISSMVDLGIDLSRSCEIARKEMKAPYLRDFLQRFAQIAKMGEDMIAFLTKEYNSFMTIYASEMERSLTRLKRFTEAYSAILSSSVLIILILVFTSVLWGAGVEATGVVMPAIVGIYGIFAFIFYISSPSVRLISRNYIDKDFEGTIRVSRLVWKISAMMNLLVVVLLTLGLLPVQVGSLAAAFSGLPSLLIGYLGMKRNGMISAIDERFPEFVTMLTTSLSTTGTSLTYAFREISRLDFGKLSKFIKRMSSRLDIGIEKSVAWEAMKKETSSELIGIHIDALADANRLGSQAKLYGPLITNSSIFVITLRRRIEETSALMKGIVVPMHPILCAIIGLIMAILTQFILIFSQFEEQGLPVIFASVPSLASIEAYIYILITTLNFVNAIVLHEISGEQEFNLPFYLGLFMFTGWITYLVCFTSVSAYLESIGLGRMINVVGF</sequence>
<feature type="transmembrane region" description="Helical" evidence="6">
    <location>
        <begin position="273"/>
        <end position="291"/>
    </location>
</feature>
<name>A0A3S3RMP8_METS7</name>
<evidence type="ECO:0000256" key="3">
    <source>
        <dbReference type="ARBA" id="ARBA00022692"/>
    </source>
</evidence>
<evidence type="ECO:0000313" key="8">
    <source>
        <dbReference type="EMBL" id="RWX73311.1"/>
    </source>
</evidence>
<feature type="transmembrane region" description="Helical" evidence="6">
    <location>
        <begin position="171"/>
        <end position="196"/>
    </location>
</feature>
<protein>
    <recommendedName>
        <fullName evidence="7">Type II secretion system protein GspF domain-containing protein</fullName>
    </recommendedName>
</protein>
<evidence type="ECO:0000256" key="5">
    <source>
        <dbReference type="ARBA" id="ARBA00023136"/>
    </source>
</evidence>
<evidence type="ECO:0000256" key="2">
    <source>
        <dbReference type="ARBA" id="ARBA00022475"/>
    </source>
</evidence>
<proteinExistence type="predicted"/>
<reference evidence="8 9" key="1">
    <citation type="submission" date="2018-12" db="EMBL/GenBank/DDBJ databases">
        <title>The complete genome of the methanogenic archaea of the candidate phylum Verstraetearchaeota, obtained from the metagenome of underground thermal water.</title>
        <authorList>
            <person name="Kadnikov V.V."/>
            <person name="Mardanov A.V."/>
            <person name="Beletsky A.V."/>
            <person name="Karnachuk O.V."/>
            <person name="Ravin N.V."/>
        </authorList>
    </citation>
    <scope>NUCLEOTIDE SEQUENCE [LARGE SCALE GENOMIC DNA]</scope>
    <source>
        <strain evidence="8">Ch88</strain>
    </source>
</reference>
<feature type="transmembrane region" description="Helical" evidence="6">
    <location>
        <begin position="497"/>
        <end position="521"/>
    </location>
</feature>
<dbReference type="Pfam" id="PF00482">
    <property type="entry name" value="T2SSF"/>
    <property type="match status" value="1"/>
</dbReference>
<dbReference type="PANTHER" id="PTHR35402">
    <property type="entry name" value="INTEGRAL MEMBRANE PROTEIN-RELATED"/>
    <property type="match status" value="1"/>
</dbReference>
<dbReference type="GO" id="GO:0005886">
    <property type="term" value="C:plasma membrane"/>
    <property type="evidence" value="ECO:0007669"/>
    <property type="project" value="UniProtKB-SubCell"/>
</dbReference>
<keyword evidence="5 6" id="KW-0472">Membrane</keyword>
<gene>
    <name evidence="8" type="ORF">Metus_1285</name>
</gene>
<evidence type="ECO:0000313" key="9">
    <source>
        <dbReference type="Proteomes" id="UP000288215"/>
    </source>
</evidence>
<evidence type="ECO:0000256" key="1">
    <source>
        <dbReference type="ARBA" id="ARBA00004651"/>
    </source>
</evidence>
<dbReference type="InterPro" id="IPR056569">
    <property type="entry name" value="ArlJ-like"/>
</dbReference>
<keyword evidence="4 6" id="KW-1133">Transmembrane helix</keyword>
<keyword evidence="2" id="KW-1003">Cell membrane</keyword>
<evidence type="ECO:0000256" key="6">
    <source>
        <dbReference type="SAM" id="Phobius"/>
    </source>
</evidence>
<organism evidence="8 9">
    <name type="scientific">Methanosuratincola subterraneus</name>
    <dbReference type="NCBI Taxonomy" id="2593994"/>
    <lineage>
        <taxon>Archaea</taxon>
        <taxon>Thermoproteota</taxon>
        <taxon>Methanosuratincolia</taxon>
        <taxon>Candidatus Methanomethylicales</taxon>
        <taxon>Candidatus Methanomethylicaceae</taxon>
        <taxon>Candidatus Methanosuratincola (ex Vanwonterghem et al. 2016)</taxon>
    </lineage>
</organism>
<dbReference type="Proteomes" id="UP000288215">
    <property type="component" value="Unassembled WGS sequence"/>
</dbReference>
<accession>A0A3S3RMP8</accession>
<evidence type="ECO:0000259" key="7">
    <source>
        <dbReference type="Pfam" id="PF00482"/>
    </source>
</evidence>
<comment type="caution">
    <text evidence="8">The sequence shown here is derived from an EMBL/GenBank/DDBJ whole genome shotgun (WGS) entry which is preliminary data.</text>
</comment>
<evidence type="ECO:0000256" key="4">
    <source>
        <dbReference type="ARBA" id="ARBA00022989"/>
    </source>
</evidence>
<comment type="subcellular location">
    <subcellularLocation>
        <location evidence="1">Cell membrane</location>
        <topology evidence="1">Multi-pass membrane protein</topology>
    </subcellularLocation>
</comment>
<dbReference type="PANTHER" id="PTHR35402:SF2">
    <property type="entry name" value="FLAGELLA ACCESSORY PROTEIN J"/>
    <property type="match status" value="1"/>
</dbReference>
<dbReference type="EMBL" id="RXGA01000003">
    <property type="protein sequence ID" value="RWX73311.1"/>
    <property type="molecule type" value="Genomic_DNA"/>
</dbReference>
<feature type="transmembrane region" description="Helical" evidence="6">
    <location>
        <begin position="202"/>
        <end position="225"/>
    </location>
</feature>
<feature type="transmembrane region" description="Helical" evidence="6">
    <location>
        <begin position="246"/>
        <end position="267"/>
    </location>
</feature>